<proteinExistence type="predicted"/>
<organism evidence="1">
    <name type="scientific">Sesamum latifolium</name>
    <dbReference type="NCBI Taxonomy" id="2727402"/>
    <lineage>
        <taxon>Eukaryota</taxon>
        <taxon>Viridiplantae</taxon>
        <taxon>Streptophyta</taxon>
        <taxon>Embryophyta</taxon>
        <taxon>Tracheophyta</taxon>
        <taxon>Spermatophyta</taxon>
        <taxon>Magnoliopsida</taxon>
        <taxon>eudicotyledons</taxon>
        <taxon>Gunneridae</taxon>
        <taxon>Pentapetalae</taxon>
        <taxon>asterids</taxon>
        <taxon>lamiids</taxon>
        <taxon>Lamiales</taxon>
        <taxon>Pedaliaceae</taxon>
        <taxon>Sesamum</taxon>
    </lineage>
</organism>
<dbReference type="PANTHER" id="PTHR33240:SF15">
    <property type="entry name" value="GAG-PRO-LIKE PROTEIN"/>
    <property type="match status" value="1"/>
</dbReference>
<reference evidence="1" key="1">
    <citation type="submission" date="2020-06" db="EMBL/GenBank/DDBJ databases">
        <authorList>
            <person name="Li T."/>
            <person name="Hu X."/>
            <person name="Zhang T."/>
            <person name="Song X."/>
            <person name="Zhang H."/>
            <person name="Dai N."/>
            <person name="Sheng W."/>
            <person name="Hou X."/>
            <person name="Wei L."/>
        </authorList>
    </citation>
    <scope>NUCLEOTIDE SEQUENCE</scope>
    <source>
        <strain evidence="1">KEN1</strain>
        <tissue evidence="1">Leaf</tissue>
    </source>
</reference>
<evidence type="ECO:0000313" key="1">
    <source>
        <dbReference type="EMBL" id="KAL0444969.1"/>
    </source>
</evidence>
<comment type="caution">
    <text evidence="1">The sequence shown here is derived from an EMBL/GenBank/DDBJ whole genome shotgun (WGS) entry which is preliminary data.</text>
</comment>
<name>A0AAW2WT47_9LAMI</name>
<protein>
    <submittedName>
        <fullName evidence="1">Uncharacterized protein</fullName>
    </submittedName>
</protein>
<sequence>MSVDKEEEIIFGKGDLEADKGSQNDPMVIRMDIANFLVHKVLVDNGSSVDILFMDMLRKMEIEVTSLQPVSTPLVGFGGSEVIPLETIDLPVSIGTEPKRKTMMVKFFGSRYSFRI</sequence>
<accession>A0AAW2WT47</accession>
<gene>
    <name evidence="1" type="ORF">Slati_2219600</name>
</gene>
<dbReference type="PANTHER" id="PTHR33240">
    <property type="entry name" value="OS08G0508500 PROTEIN"/>
    <property type="match status" value="1"/>
</dbReference>
<reference evidence="1" key="2">
    <citation type="journal article" date="2024" name="Plant">
        <title>Genomic evolution and insights into agronomic trait innovations of Sesamum species.</title>
        <authorList>
            <person name="Miao H."/>
            <person name="Wang L."/>
            <person name="Qu L."/>
            <person name="Liu H."/>
            <person name="Sun Y."/>
            <person name="Le M."/>
            <person name="Wang Q."/>
            <person name="Wei S."/>
            <person name="Zheng Y."/>
            <person name="Lin W."/>
            <person name="Duan Y."/>
            <person name="Cao H."/>
            <person name="Xiong S."/>
            <person name="Wang X."/>
            <person name="Wei L."/>
            <person name="Li C."/>
            <person name="Ma Q."/>
            <person name="Ju M."/>
            <person name="Zhao R."/>
            <person name="Li G."/>
            <person name="Mu C."/>
            <person name="Tian Q."/>
            <person name="Mei H."/>
            <person name="Zhang T."/>
            <person name="Gao T."/>
            <person name="Zhang H."/>
        </authorList>
    </citation>
    <scope>NUCLEOTIDE SEQUENCE</scope>
    <source>
        <strain evidence="1">KEN1</strain>
    </source>
</reference>
<dbReference type="EMBL" id="JACGWN010000007">
    <property type="protein sequence ID" value="KAL0444969.1"/>
    <property type="molecule type" value="Genomic_DNA"/>
</dbReference>
<dbReference type="AlphaFoldDB" id="A0AAW2WT47"/>